<dbReference type="EMBL" id="NCVQ01000004">
    <property type="protein sequence ID" value="PWZ34184.1"/>
    <property type="molecule type" value="Genomic_DNA"/>
</dbReference>
<sequence length="120" mass="13856">MRFSSSRIMPSSTWRTTEVPLTPMKLWDNSFTHIDIRSSSRMPTLIAYPVFESLKMAYCRIRWLEVQREQGSECNFSSVKGRLALYELFVYDQAREELESNGCQIKIECEVSSISKSNGG</sequence>
<proteinExistence type="predicted"/>
<evidence type="ECO:0000313" key="2">
    <source>
        <dbReference type="Proteomes" id="UP000251960"/>
    </source>
</evidence>
<organism evidence="1 2">
    <name type="scientific">Zea mays</name>
    <name type="common">Maize</name>
    <dbReference type="NCBI Taxonomy" id="4577"/>
    <lineage>
        <taxon>Eukaryota</taxon>
        <taxon>Viridiplantae</taxon>
        <taxon>Streptophyta</taxon>
        <taxon>Embryophyta</taxon>
        <taxon>Tracheophyta</taxon>
        <taxon>Spermatophyta</taxon>
        <taxon>Magnoliopsida</taxon>
        <taxon>Liliopsida</taxon>
        <taxon>Poales</taxon>
        <taxon>Poaceae</taxon>
        <taxon>PACMAD clade</taxon>
        <taxon>Panicoideae</taxon>
        <taxon>Andropogonodae</taxon>
        <taxon>Andropogoneae</taxon>
        <taxon>Tripsacinae</taxon>
        <taxon>Zea</taxon>
    </lineage>
</organism>
<evidence type="ECO:0000313" key="1">
    <source>
        <dbReference type="EMBL" id="PWZ34184.1"/>
    </source>
</evidence>
<name>A0A3L6FLS8_MAIZE</name>
<accession>A0A3L6FLS8</accession>
<gene>
    <name evidence="1" type="ORF">Zm00014a_022597</name>
</gene>
<protein>
    <submittedName>
        <fullName evidence="1">Uncharacterized protein</fullName>
    </submittedName>
</protein>
<dbReference type="Proteomes" id="UP000251960">
    <property type="component" value="Chromosome 3"/>
</dbReference>
<comment type="caution">
    <text evidence="1">The sequence shown here is derived from an EMBL/GenBank/DDBJ whole genome shotgun (WGS) entry which is preliminary data.</text>
</comment>
<reference evidence="1 2" key="1">
    <citation type="journal article" date="2018" name="Nat. Genet.">
        <title>Extensive intraspecific gene order and gene structural variations between Mo17 and other maize genomes.</title>
        <authorList>
            <person name="Sun S."/>
            <person name="Zhou Y."/>
            <person name="Chen J."/>
            <person name="Shi J."/>
            <person name="Zhao H."/>
            <person name="Zhao H."/>
            <person name="Song W."/>
            <person name="Zhang M."/>
            <person name="Cui Y."/>
            <person name="Dong X."/>
            <person name="Liu H."/>
            <person name="Ma X."/>
            <person name="Jiao Y."/>
            <person name="Wang B."/>
            <person name="Wei X."/>
            <person name="Stein J.C."/>
            <person name="Glaubitz J.C."/>
            <person name="Lu F."/>
            <person name="Yu G."/>
            <person name="Liang C."/>
            <person name="Fengler K."/>
            <person name="Li B."/>
            <person name="Rafalski A."/>
            <person name="Schnable P.S."/>
            <person name="Ware D.H."/>
            <person name="Buckler E.S."/>
            <person name="Lai J."/>
        </authorList>
    </citation>
    <scope>NUCLEOTIDE SEQUENCE [LARGE SCALE GENOMIC DNA]</scope>
    <source>
        <strain evidence="2">cv. Missouri 17</strain>
        <tissue evidence="1">Seedling</tissue>
    </source>
</reference>
<dbReference type="AlphaFoldDB" id="A0A3L6FLS8"/>